<keyword evidence="2" id="KW-0677">Repeat</keyword>
<sequence length="469" mass="52743">MKILVYVFVVACLLTLAEGAVCPPNDNSVYPGDKCSCVKGDLLCQNLTYWSSLSSPVELNVLIITNSPGLTIHNNTFQMLTVDRLAISHSGLRNSRFETNAFGGLIVNDLDLSNNRLGKIPIAVRYITELKGLDVSFNGMSGFKDAEQIETMKQIGDTLVRFAFGSSPDIDEWPTTLRHFPRLEELNCTAGDFSLMSINSFYGYENSLRKLNISNTYLYSVPLAFGRLNYLTELTLNHNHLIGDFGMNVPIVSSYLTHLSKISIDDDNITMFPDILGRFRNLTEISMNGNDLKFVSEDSAKSIQKITHLSLRNSGITRIPGTLQFISSLESVDLSQNGIHTIERKDLQELVNLKELKLNDNPIIYLSESAFTKSENINLVEMRNTSLTEIPCGMKILRLVNHDLTLDFRDNYIECNCALRWLYDWKNSGFGTRSHHLNILGDCVTIESTLQEYLEHTLVDCPAYNSCNM</sequence>
<feature type="chain" id="PRO_5001717161" evidence="3">
    <location>
        <begin position="20"/>
        <end position="469"/>
    </location>
</feature>
<evidence type="ECO:0000256" key="2">
    <source>
        <dbReference type="ARBA" id="ARBA00022737"/>
    </source>
</evidence>
<protein>
    <submittedName>
        <fullName evidence="4">Leucine-rich repeat protein 6</fullName>
    </submittedName>
</protein>
<proteinExistence type="evidence at transcript level"/>
<reference evidence="4" key="1">
    <citation type="submission" date="2014-05" db="EMBL/GenBank/DDBJ databases">
        <authorList>
            <person name="Wang M.Q."/>
            <person name="Song L.S."/>
        </authorList>
    </citation>
    <scope>NUCLEOTIDE SEQUENCE</scope>
</reference>
<dbReference type="InterPro" id="IPR003591">
    <property type="entry name" value="Leu-rich_rpt_typical-subtyp"/>
</dbReference>
<dbReference type="Pfam" id="PF13855">
    <property type="entry name" value="LRR_8"/>
    <property type="match status" value="1"/>
</dbReference>
<keyword evidence="1" id="KW-0433">Leucine-rich repeat</keyword>
<name>A0A077B5C2_AZUFA</name>
<keyword evidence="3" id="KW-0732">Signal</keyword>
<organism evidence="4">
    <name type="scientific">Azumapecten farreri</name>
    <name type="common">Farrer's scallop</name>
    <name type="synonym">Chlamys farreri</name>
    <dbReference type="NCBI Taxonomy" id="106299"/>
    <lineage>
        <taxon>Eukaryota</taxon>
        <taxon>Metazoa</taxon>
        <taxon>Spiralia</taxon>
        <taxon>Lophotrochozoa</taxon>
        <taxon>Mollusca</taxon>
        <taxon>Bivalvia</taxon>
        <taxon>Autobranchia</taxon>
        <taxon>Pteriomorphia</taxon>
        <taxon>Pectinida</taxon>
        <taxon>Pectinoidea</taxon>
        <taxon>Pectinidae</taxon>
        <taxon>Azumapecten</taxon>
    </lineage>
</organism>
<accession>A0A077B5C2</accession>
<dbReference type="PANTHER" id="PTHR24366:SF96">
    <property type="entry name" value="LEUCINE RICH REPEAT CONTAINING 53"/>
    <property type="match status" value="1"/>
</dbReference>
<feature type="signal peptide" evidence="3">
    <location>
        <begin position="1"/>
        <end position="19"/>
    </location>
</feature>
<dbReference type="InterPro" id="IPR032675">
    <property type="entry name" value="LRR_dom_sf"/>
</dbReference>
<dbReference type="AlphaFoldDB" id="A0A077B5C2"/>
<dbReference type="InterPro" id="IPR001611">
    <property type="entry name" value="Leu-rich_rpt"/>
</dbReference>
<dbReference type="SUPFAM" id="SSF52058">
    <property type="entry name" value="L domain-like"/>
    <property type="match status" value="1"/>
</dbReference>
<dbReference type="PANTHER" id="PTHR24366">
    <property type="entry name" value="IG(IMMUNOGLOBULIN) AND LRR(LEUCINE RICH REPEAT) DOMAINS"/>
    <property type="match status" value="1"/>
</dbReference>
<dbReference type="SMART" id="SM00369">
    <property type="entry name" value="LRR_TYP"/>
    <property type="match status" value="3"/>
</dbReference>
<evidence type="ECO:0000313" key="4">
    <source>
        <dbReference type="EMBL" id="AIL02134.1"/>
    </source>
</evidence>
<dbReference type="Gene3D" id="3.80.10.10">
    <property type="entry name" value="Ribonuclease Inhibitor"/>
    <property type="match status" value="3"/>
</dbReference>
<evidence type="ECO:0000256" key="3">
    <source>
        <dbReference type="SAM" id="SignalP"/>
    </source>
</evidence>
<dbReference type="EMBL" id="KJ868810">
    <property type="protein sequence ID" value="AIL02134.1"/>
    <property type="molecule type" value="mRNA"/>
</dbReference>
<evidence type="ECO:0000256" key="1">
    <source>
        <dbReference type="ARBA" id="ARBA00022614"/>
    </source>
</evidence>